<dbReference type="EMBL" id="DS027059">
    <property type="protein sequence ID" value="EAW07748.1"/>
    <property type="molecule type" value="Genomic_DNA"/>
</dbReference>
<keyword evidence="3" id="KW-1185">Reference proteome</keyword>
<evidence type="ECO:0000259" key="1">
    <source>
        <dbReference type="SMART" id="SM00471"/>
    </source>
</evidence>
<dbReference type="Gene3D" id="1.10.3210.10">
    <property type="entry name" value="Hypothetical protein af1432"/>
    <property type="match status" value="1"/>
</dbReference>
<sequence length="262" mass="28237">MSTILDPIATYGLTAVPCSSTLLLSTAQTTPPPIPTSQTPVPSTPLAQRIDAYARTQLSEKTYHHCLRAYHYGLAIKRHAFPSWSFSDETFFLACLLHDLGTTDKHMRQTRLSFEFYAAFLALEVLQSSAGHPAAQAVAGGAAASTSAGADTGATAPREQAESVAEAIIRHQDVCAEGMITALGQLLQLATLFDNTGANGHLVNKETIDDVCARYPRLQWSSCFAATIRKENGLKPWAHSTTLGQEAFPAKVLGNTLMEPYE</sequence>
<dbReference type="CDD" id="cd00077">
    <property type="entry name" value="HDc"/>
    <property type="match status" value="1"/>
</dbReference>
<dbReference type="SMART" id="SM00471">
    <property type="entry name" value="HDc"/>
    <property type="match status" value="1"/>
</dbReference>
<proteinExistence type="predicted"/>
<dbReference type="RefSeq" id="XP_001269174.1">
    <property type="nucleotide sequence ID" value="XM_001269173.1"/>
</dbReference>
<evidence type="ECO:0000313" key="3">
    <source>
        <dbReference type="Proteomes" id="UP000006701"/>
    </source>
</evidence>
<gene>
    <name evidence="2" type="ORF">ACLA_024640</name>
</gene>
<dbReference type="NCBIfam" id="TIGR03401">
    <property type="entry name" value="cyanamide_fam"/>
    <property type="match status" value="1"/>
</dbReference>
<dbReference type="SUPFAM" id="SSF109604">
    <property type="entry name" value="HD-domain/PDEase-like"/>
    <property type="match status" value="1"/>
</dbReference>
<dbReference type="InterPro" id="IPR017771">
    <property type="entry name" value="Cyanamide_hydratase_HD"/>
</dbReference>
<reference evidence="2 3" key="1">
    <citation type="journal article" date="2008" name="PLoS Genet.">
        <title>Genomic islands in the pathogenic filamentous fungus Aspergillus fumigatus.</title>
        <authorList>
            <person name="Fedorova N.D."/>
            <person name="Khaldi N."/>
            <person name="Joardar V.S."/>
            <person name="Maiti R."/>
            <person name="Amedeo P."/>
            <person name="Anderson M.J."/>
            <person name="Crabtree J."/>
            <person name="Silva J.C."/>
            <person name="Badger J.H."/>
            <person name="Albarraq A."/>
            <person name="Angiuoli S."/>
            <person name="Bussey H."/>
            <person name="Bowyer P."/>
            <person name="Cotty P.J."/>
            <person name="Dyer P.S."/>
            <person name="Egan A."/>
            <person name="Galens K."/>
            <person name="Fraser-Liggett C.M."/>
            <person name="Haas B.J."/>
            <person name="Inman J.M."/>
            <person name="Kent R."/>
            <person name="Lemieux S."/>
            <person name="Malavazi I."/>
            <person name="Orvis J."/>
            <person name="Roemer T."/>
            <person name="Ronning C.M."/>
            <person name="Sundaram J.P."/>
            <person name="Sutton G."/>
            <person name="Turner G."/>
            <person name="Venter J.C."/>
            <person name="White O.R."/>
            <person name="Whitty B.R."/>
            <person name="Youngman P."/>
            <person name="Wolfe K.H."/>
            <person name="Goldman G.H."/>
            <person name="Wortman J.R."/>
            <person name="Jiang B."/>
            <person name="Denning D.W."/>
            <person name="Nierman W.C."/>
        </authorList>
    </citation>
    <scope>NUCLEOTIDE SEQUENCE [LARGE SCALE GENOMIC DNA]</scope>
    <source>
        <strain evidence="3">ATCC 1007 / CBS 513.65 / DSM 816 / NCTC 3887 / NRRL 1</strain>
    </source>
</reference>
<dbReference type="PANTHER" id="PTHR35569:SF1">
    <property type="entry name" value="CYANAMIDE HYDRATASE DDI2-RELATED"/>
    <property type="match status" value="1"/>
</dbReference>
<dbReference type="STRING" id="344612.A1CQ27"/>
<dbReference type="OrthoDB" id="409121at2759"/>
<feature type="domain" description="HD/PDEase" evidence="1">
    <location>
        <begin position="58"/>
        <end position="208"/>
    </location>
</feature>
<dbReference type="HOGENOM" id="CLU_079935_0_0_1"/>
<organism evidence="2 3">
    <name type="scientific">Aspergillus clavatus (strain ATCC 1007 / CBS 513.65 / DSM 816 / NCTC 3887 / NRRL 1 / QM 1276 / 107)</name>
    <dbReference type="NCBI Taxonomy" id="344612"/>
    <lineage>
        <taxon>Eukaryota</taxon>
        <taxon>Fungi</taxon>
        <taxon>Dikarya</taxon>
        <taxon>Ascomycota</taxon>
        <taxon>Pezizomycotina</taxon>
        <taxon>Eurotiomycetes</taxon>
        <taxon>Eurotiomycetidae</taxon>
        <taxon>Eurotiales</taxon>
        <taxon>Aspergillaceae</taxon>
        <taxon>Aspergillus</taxon>
        <taxon>Aspergillus subgen. Fumigati</taxon>
    </lineage>
</organism>
<dbReference type="VEuPathDB" id="FungiDB:ACLA_024640"/>
<name>A1CQ27_ASPCL</name>
<dbReference type="KEGG" id="act:ACLA_024640"/>
<dbReference type="InterPro" id="IPR003607">
    <property type="entry name" value="HD/PDEase_dom"/>
</dbReference>
<protein>
    <submittedName>
        <fullName evidence="2">Urea hydro-lyase/cyanamide hydratase, putative</fullName>
    </submittedName>
</protein>
<dbReference type="eggNOG" id="ENOG502QTPD">
    <property type="taxonomic scope" value="Eukaryota"/>
</dbReference>
<dbReference type="PANTHER" id="PTHR35569">
    <property type="entry name" value="CYANAMIDE HYDRATASE DDI2-RELATED"/>
    <property type="match status" value="1"/>
</dbReference>
<dbReference type="Proteomes" id="UP000006701">
    <property type="component" value="Unassembled WGS sequence"/>
</dbReference>
<accession>A1CQ27</accession>
<dbReference type="GeneID" id="4700597"/>
<dbReference type="OMA" id="PWAHTTH"/>
<dbReference type="AlphaFoldDB" id="A1CQ27"/>
<evidence type="ECO:0000313" key="2">
    <source>
        <dbReference type="EMBL" id="EAW07748.1"/>
    </source>
</evidence>